<keyword evidence="1" id="KW-0472">Membrane</keyword>
<proteinExistence type="predicted"/>
<reference evidence="2 3" key="1">
    <citation type="submission" date="2016-04" db="EMBL/GenBank/DDBJ databases">
        <title>The genome of Intoshia linei affirms orthonectids as highly simplified spiralians.</title>
        <authorList>
            <person name="Mikhailov K.V."/>
            <person name="Slusarev G.S."/>
            <person name="Nikitin M.A."/>
            <person name="Logacheva M.D."/>
            <person name="Penin A."/>
            <person name="Aleoshin V."/>
            <person name="Panchin Y.V."/>
        </authorList>
    </citation>
    <scope>NUCLEOTIDE SEQUENCE [LARGE SCALE GENOMIC DNA]</scope>
    <source>
        <strain evidence="2">Intl2013</strain>
        <tissue evidence="2">Whole animal</tissue>
    </source>
</reference>
<feature type="transmembrane region" description="Helical" evidence="1">
    <location>
        <begin position="93"/>
        <end position="112"/>
    </location>
</feature>
<sequence>MTLFNEVKPHIELSSYLIKRQQSSIFRDSTKFTCFDIKKSIIVLGTCNGSIIIYDYGLDSKKEININIPYDTIILISMFARDIFAIATNKGRIFLFVIQSSVIDAQCAFMYYPIILKKRFEEITCFGWGLSQDFLFIGTKSGNVNIVKFNLVRHSVVLSESVNICESKIISIHHCKNLMKSIVCIFTCYATILLNVVTAQILIKIKLEFETSHVAYMVNLKFENLNFVKLKKDFNGSSYCTNENKNNLTGDKESEVFVISDKNCQFYILVFGENLSKDVTLQYSIDFNIVEDSKISAYLIKIDINAQYDIKNVSESVLLKTTPIFQSFTERNLNQGYMCSVGNQFIVTNISNDFHVYDLTQNFKLVEICRFIGNPILFKMDKNYLFVMLNHSSDQEPAMTKSIYHNFIESKLLLCSRHVQNNVIDYLKNCGVDKKLRSEILHNIFDENIGLAHVDNDDVFEGRNVLIQNFVEEHCLQFLKYFIDKTLSILKEFIGKINHSLWTNNNCESLNNKLKMALDYKKIFIRLEFRIKNVESYDVKLYEILNEKPLYQKTNRIKHLPPSIKCQYEPNEMYAIIDEKNFKKTIERANKIIKNDTSKILFSRRKVKKVTRKLKELGRKQSCKKKFHVTNSTLNFYFVYKLIYKTSRVYFSFLNHFINFQFSFNLPDNRIFEKECNIFIFNEIVFLKFYMYENVYQSIFLYSKCSNKNLQEFKSFMKVDVLKLTNDTIDSIDEIVEDENGYIFGKFPLPPVNLNIVDVEKFKFHVNLSESSFDTNQSMTLTSTKSKSLTNLNCHSKKSSDSPDNEMFFIENYYKPHIKFANTQESKSMVEYSSSKGNLQFLRNKKERSLSHSQLSCDEVFSSSDNTECLYTLDNENLNIQESYFFNKDNYSSFWNIQRLKHKYHFIITSLYNFYFISYDEHELMWSFIEKYKSQRKTYFMHEIADYISVSRNGKNIWIIVENNLYSYAFKKRLKLIKKDVRYCFVDNKIGWFITLNNDIYVLKQFKNKNSDLNYILVTCPFKIRTISHYNNICVATTFDTPYIIVRTKISTESPEGKGWLLVDSPENIPSRRIIIYKNIIFVFTKKNTLYFSINLNNFYTNLWYQVHISEICRVCQIENSKIYKLEMFISFDKFWIFCTNSKYLFWNQCITGMTLKECKIGGIYYMKIVSGSNKICNDNFIMKQKNNVILLDLSGSVYSIHCLKNGNFENGLLCIDQCENLVWILQCNEEKANEIFCCDLSLENSEWIFVKYDVKDKLDNITPIDICCSKKFVCILDEKNCMYAIYIEMFDIKEKSNLIHDTAIDSETTSTNSISNIFNLKKKLKWISCTPFVDKNSNFKEKLIKICLNIDGTLLVGLTNEGNVYFQIPKNFRNLIKGNWTRLQLTDKFVQITAGSDKVFVLTLDHTIYDLTGMILRNESQNFTFKHNFKNISNIFASDKDELYASSIDGKFYKLVKKSVHSFL</sequence>
<accession>A0A177BC97</accession>
<dbReference type="OrthoDB" id="5791190at2759"/>
<keyword evidence="1" id="KW-1133">Transmembrane helix</keyword>
<keyword evidence="1" id="KW-0812">Transmembrane</keyword>
<dbReference type="EMBL" id="LWCA01000020">
    <property type="protein sequence ID" value="OAF71830.1"/>
    <property type="molecule type" value="Genomic_DNA"/>
</dbReference>
<protein>
    <submittedName>
        <fullName evidence="2">Uncharacterized protein</fullName>
    </submittedName>
</protein>
<keyword evidence="3" id="KW-1185">Reference proteome</keyword>
<evidence type="ECO:0000256" key="1">
    <source>
        <dbReference type="SAM" id="Phobius"/>
    </source>
</evidence>
<gene>
    <name evidence="2" type="ORF">A3Q56_00373</name>
</gene>
<dbReference type="Proteomes" id="UP000078046">
    <property type="component" value="Unassembled WGS sequence"/>
</dbReference>
<comment type="caution">
    <text evidence="2">The sequence shown here is derived from an EMBL/GenBank/DDBJ whole genome shotgun (WGS) entry which is preliminary data.</text>
</comment>
<organism evidence="2 3">
    <name type="scientific">Intoshia linei</name>
    <dbReference type="NCBI Taxonomy" id="1819745"/>
    <lineage>
        <taxon>Eukaryota</taxon>
        <taxon>Metazoa</taxon>
        <taxon>Spiralia</taxon>
        <taxon>Lophotrochozoa</taxon>
        <taxon>Mesozoa</taxon>
        <taxon>Orthonectida</taxon>
        <taxon>Rhopaluridae</taxon>
        <taxon>Intoshia</taxon>
    </lineage>
</organism>
<evidence type="ECO:0000313" key="3">
    <source>
        <dbReference type="Proteomes" id="UP000078046"/>
    </source>
</evidence>
<name>A0A177BC97_9BILA</name>
<evidence type="ECO:0000313" key="2">
    <source>
        <dbReference type="EMBL" id="OAF71830.1"/>
    </source>
</evidence>
<feature type="transmembrane region" description="Helical" evidence="1">
    <location>
        <begin position="182"/>
        <end position="203"/>
    </location>
</feature>
<dbReference type="SUPFAM" id="SSF50978">
    <property type="entry name" value="WD40 repeat-like"/>
    <property type="match status" value="1"/>
</dbReference>
<dbReference type="InterPro" id="IPR036322">
    <property type="entry name" value="WD40_repeat_dom_sf"/>
</dbReference>